<evidence type="ECO:0000256" key="2">
    <source>
        <dbReference type="ARBA" id="ARBA00022448"/>
    </source>
</evidence>
<dbReference type="OrthoDB" id="101167at2"/>
<dbReference type="EMBL" id="CP037423">
    <property type="protein sequence ID" value="QDV47798.1"/>
    <property type="molecule type" value="Genomic_DNA"/>
</dbReference>
<dbReference type="InterPro" id="IPR036942">
    <property type="entry name" value="Beta-barrel_TonB_sf"/>
</dbReference>
<evidence type="ECO:0000256" key="4">
    <source>
        <dbReference type="ARBA" id="ARBA00022692"/>
    </source>
</evidence>
<dbReference type="InterPro" id="IPR000531">
    <property type="entry name" value="Beta-barrel_TonB"/>
</dbReference>
<evidence type="ECO:0000256" key="1">
    <source>
        <dbReference type="ARBA" id="ARBA00004571"/>
    </source>
</evidence>
<dbReference type="Gene3D" id="2.170.130.10">
    <property type="entry name" value="TonB-dependent receptor, plug domain"/>
    <property type="match status" value="1"/>
</dbReference>
<evidence type="ECO:0000256" key="6">
    <source>
        <dbReference type="ARBA" id="ARBA00023077"/>
    </source>
</evidence>
<dbReference type="GO" id="GO:0044718">
    <property type="term" value="P:siderophore transmembrane transport"/>
    <property type="evidence" value="ECO:0007669"/>
    <property type="project" value="TreeGrafter"/>
</dbReference>
<keyword evidence="8 15" id="KW-0675">Receptor</keyword>
<dbReference type="Pfam" id="PF00593">
    <property type="entry name" value="TonB_dep_Rec_b-barrel"/>
    <property type="match status" value="1"/>
</dbReference>
<feature type="region of interest" description="Disordered" evidence="12">
    <location>
        <begin position="56"/>
        <end position="77"/>
    </location>
</feature>
<feature type="compositionally biased region" description="Low complexity" evidence="12">
    <location>
        <begin position="56"/>
        <end position="65"/>
    </location>
</feature>
<keyword evidence="5" id="KW-0732">Signal</keyword>
<dbReference type="PROSITE" id="PS52016">
    <property type="entry name" value="TONB_DEPENDENT_REC_3"/>
    <property type="match status" value="1"/>
</dbReference>
<feature type="domain" description="TonB-dependent receptor plug" evidence="14">
    <location>
        <begin position="127"/>
        <end position="234"/>
    </location>
</feature>
<proteinExistence type="inferred from homology"/>
<dbReference type="GO" id="GO:0015344">
    <property type="term" value="F:siderophore uptake transmembrane transporter activity"/>
    <property type="evidence" value="ECO:0007669"/>
    <property type="project" value="TreeGrafter"/>
</dbReference>
<sequence length="727" mass="81009" precursor="true">MVQTEFQDRAADDDVAGMPRRLGWRPEHRSCRRHVVAGVLWAFLLTAAPALGQAAGPLAPAEQPASAPRQNQHPDGVDDAVLDEEELDSELDSLLDQDLGSLRRTSVAPALDVEVSSVSRQKSTIGRSPAAVFVITGEMIRRSGYQSIPEVLRLAPGLQVARIDGNKWSVSSRGESGRFSDKLLVQIDGRTVYNPLFAGVLWDVQDVLLEDVLRIEVIRGPGATVWGANAVNGVINILTKPSSQTHGSYAIAGAGTLEQGFVGGRIGGRTERGVDYRVWGKWFQRDEMDLVGGTPYDATDQARLGFRTDWESPADDKLTFQGQYYNGESDSLADKDLAGRIEFDQPVSGGNLLTRWTRTHSPDHESSLQLYYDRFDRSAYGFGQQTHIFDLDFQSRFRYRCDHRIIWGAGYRAIFDKLTNNEPLPYIAADPERRTVQRFNAFVQDEMTLLEDAWYFTLGSKFSHNTYSNFELQPSARLLWLPSESAAAWCAVSRAVRTPSRLSADGRLIVNQPVPLGNFPLELRGVGDLGAENLVSYELGYRQQTNEFFAWDATAYFHDYDKLQVLRLNVPPAALPFLELSDAAAADGYGFEVSATAQLTACWSLRGWYAFQRIEFDEPPPSVAGTAGKSGALPRNQVSLTQSFDLNRGRQLDIITRYVDNLPAEATPSYVAVDTRFAWNLGRNLSASVVGRNLFDRRHREFGPSFFTGDVSTEVPRSVHAYVEWRR</sequence>
<dbReference type="Pfam" id="PF07715">
    <property type="entry name" value="Plug"/>
    <property type="match status" value="1"/>
</dbReference>
<evidence type="ECO:0000256" key="11">
    <source>
        <dbReference type="RuleBase" id="RU003357"/>
    </source>
</evidence>
<keyword evidence="4 10" id="KW-0812">Transmembrane</keyword>
<name>A0A518I425_9BACT</name>
<evidence type="ECO:0000313" key="15">
    <source>
        <dbReference type="EMBL" id="QDV47798.1"/>
    </source>
</evidence>
<dbReference type="InterPro" id="IPR012910">
    <property type="entry name" value="Plug_dom"/>
</dbReference>
<keyword evidence="6 11" id="KW-0798">TonB box</keyword>
<keyword evidence="9 10" id="KW-0998">Cell outer membrane</keyword>
<dbReference type="SUPFAM" id="SSF56935">
    <property type="entry name" value="Porins"/>
    <property type="match status" value="1"/>
</dbReference>
<reference evidence="15 16" key="1">
    <citation type="submission" date="2019-03" db="EMBL/GenBank/DDBJ databases">
        <title>Deep-cultivation of Planctomycetes and their phenomic and genomic characterization uncovers novel biology.</title>
        <authorList>
            <person name="Wiegand S."/>
            <person name="Jogler M."/>
            <person name="Boedeker C."/>
            <person name="Pinto D."/>
            <person name="Vollmers J."/>
            <person name="Rivas-Marin E."/>
            <person name="Kohn T."/>
            <person name="Peeters S.H."/>
            <person name="Heuer A."/>
            <person name="Rast P."/>
            <person name="Oberbeckmann S."/>
            <person name="Bunk B."/>
            <person name="Jeske O."/>
            <person name="Meyerdierks A."/>
            <person name="Storesund J.E."/>
            <person name="Kallscheuer N."/>
            <person name="Luecker S."/>
            <person name="Lage O.M."/>
            <person name="Pohl T."/>
            <person name="Merkel B.J."/>
            <person name="Hornburger P."/>
            <person name="Mueller R.-W."/>
            <person name="Bruemmer F."/>
            <person name="Labrenz M."/>
            <person name="Spormann A.M."/>
            <person name="Op den Camp H."/>
            <person name="Overmann J."/>
            <person name="Amann R."/>
            <person name="Jetten M.S.M."/>
            <person name="Mascher T."/>
            <person name="Medema M.H."/>
            <person name="Devos D.P."/>
            <person name="Kaster A.-K."/>
            <person name="Ovreas L."/>
            <person name="Rohde M."/>
            <person name="Galperin M.Y."/>
            <person name="Jogler C."/>
        </authorList>
    </citation>
    <scope>NUCLEOTIDE SEQUENCE [LARGE SCALE GENOMIC DNA]</scope>
    <source>
        <strain evidence="15 16">Enr13</strain>
    </source>
</reference>
<evidence type="ECO:0000256" key="9">
    <source>
        <dbReference type="ARBA" id="ARBA00023237"/>
    </source>
</evidence>
<keyword evidence="16" id="KW-1185">Reference proteome</keyword>
<organism evidence="15 16">
    <name type="scientific">Stieleria neptunia</name>
    <dbReference type="NCBI Taxonomy" id="2527979"/>
    <lineage>
        <taxon>Bacteria</taxon>
        <taxon>Pseudomonadati</taxon>
        <taxon>Planctomycetota</taxon>
        <taxon>Planctomycetia</taxon>
        <taxon>Pirellulales</taxon>
        <taxon>Pirellulaceae</taxon>
        <taxon>Stieleria</taxon>
    </lineage>
</organism>
<dbReference type="InterPro" id="IPR039426">
    <property type="entry name" value="TonB-dep_rcpt-like"/>
</dbReference>
<evidence type="ECO:0000256" key="12">
    <source>
        <dbReference type="SAM" id="MobiDB-lite"/>
    </source>
</evidence>
<accession>A0A518I425</accession>
<evidence type="ECO:0000256" key="5">
    <source>
        <dbReference type="ARBA" id="ARBA00022729"/>
    </source>
</evidence>
<dbReference type="AlphaFoldDB" id="A0A518I425"/>
<evidence type="ECO:0000256" key="8">
    <source>
        <dbReference type="ARBA" id="ARBA00023170"/>
    </source>
</evidence>
<dbReference type="PANTHER" id="PTHR30069:SF29">
    <property type="entry name" value="HEMOGLOBIN AND HEMOGLOBIN-HAPTOGLOBIN-BINDING PROTEIN 1-RELATED"/>
    <property type="match status" value="1"/>
</dbReference>
<dbReference type="GO" id="GO:0009279">
    <property type="term" value="C:cell outer membrane"/>
    <property type="evidence" value="ECO:0007669"/>
    <property type="project" value="UniProtKB-SubCell"/>
</dbReference>
<keyword evidence="7 10" id="KW-0472">Membrane</keyword>
<gene>
    <name evidence="15" type="primary">cirA</name>
    <name evidence="15" type="ORF">Enr13x_77100</name>
</gene>
<dbReference type="KEGG" id="snep:Enr13x_77100"/>
<protein>
    <submittedName>
        <fullName evidence="15">Colicin I receptor</fullName>
    </submittedName>
</protein>
<dbReference type="InterPro" id="IPR037066">
    <property type="entry name" value="Plug_dom_sf"/>
</dbReference>
<evidence type="ECO:0000256" key="10">
    <source>
        <dbReference type="PROSITE-ProRule" id="PRU01360"/>
    </source>
</evidence>
<evidence type="ECO:0000313" key="16">
    <source>
        <dbReference type="Proteomes" id="UP000319004"/>
    </source>
</evidence>
<dbReference type="Proteomes" id="UP000319004">
    <property type="component" value="Chromosome"/>
</dbReference>
<keyword evidence="3 10" id="KW-1134">Transmembrane beta strand</keyword>
<comment type="subcellular location">
    <subcellularLocation>
        <location evidence="1 10">Cell outer membrane</location>
        <topology evidence="1 10">Multi-pass membrane protein</topology>
    </subcellularLocation>
</comment>
<evidence type="ECO:0000259" key="14">
    <source>
        <dbReference type="Pfam" id="PF07715"/>
    </source>
</evidence>
<evidence type="ECO:0000256" key="3">
    <source>
        <dbReference type="ARBA" id="ARBA00022452"/>
    </source>
</evidence>
<dbReference type="PANTHER" id="PTHR30069">
    <property type="entry name" value="TONB-DEPENDENT OUTER MEMBRANE RECEPTOR"/>
    <property type="match status" value="1"/>
</dbReference>
<dbReference type="Gene3D" id="2.40.170.20">
    <property type="entry name" value="TonB-dependent receptor, beta-barrel domain"/>
    <property type="match status" value="1"/>
</dbReference>
<dbReference type="RefSeq" id="WP_145391862.1">
    <property type="nucleotide sequence ID" value="NZ_CP037423.1"/>
</dbReference>
<keyword evidence="2 10" id="KW-0813">Transport</keyword>
<evidence type="ECO:0000259" key="13">
    <source>
        <dbReference type="Pfam" id="PF00593"/>
    </source>
</evidence>
<feature type="domain" description="TonB-dependent receptor-like beta-barrel" evidence="13">
    <location>
        <begin position="296"/>
        <end position="694"/>
    </location>
</feature>
<comment type="similarity">
    <text evidence="10 11">Belongs to the TonB-dependent receptor family.</text>
</comment>
<evidence type="ECO:0000256" key="7">
    <source>
        <dbReference type="ARBA" id="ARBA00023136"/>
    </source>
</evidence>